<evidence type="ECO:0000313" key="3">
    <source>
        <dbReference type="Proteomes" id="UP000824120"/>
    </source>
</evidence>
<dbReference type="Proteomes" id="UP000824120">
    <property type="component" value="Chromosome 11"/>
</dbReference>
<protein>
    <submittedName>
        <fullName evidence="2">Uncharacterized protein</fullName>
    </submittedName>
</protein>
<keyword evidence="3" id="KW-1185">Reference proteome</keyword>
<evidence type="ECO:0000256" key="1">
    <source>
        <dbReference type="SAM" id="MobiDB-lite"/>
    </source>
</evidence>
<reference evidence="2 3" key="1">
    <citation type="submission" date="2020-09" db="EMBL/GenBank/DDBJ databases">
        <title>De no assembly of potato wild relative species, Solanum commersonii.</title>
        <authorList>
            <person name="Cho K."/>
        </authorList>
    </citation>
    <scope>NUCLEOTIDE SEQUENCE [LARGE SCALE GENOMIC DNA]</scope>
    <source>
        <strain evidence="2">LZ3.2</strain>
        <tissue evidence="2">Leaf</tissue>
    </source>
</reference>
<organism evidence="2 3">
    <name type="scientific">Solanum commersonii</name>
    <name type="common">Commerson's wild potato</name>
    <name type="synonym">Commerson's nightshade</name>
    <dbReference type="NCBI Taxonomy" id="4109"/>
    <lineage>
        <taxon>Eukaryota</taxon>
        <taxon>Viridiplantae</taxon>
        <taxon>Streptophyta</taxon>
        <taxon>Embryophyta</taxon>
        <taxon>Tracheophyta</taxon>
        <taxon>Spermatophyta</taxon>
        <taxon>Magnoliopsida</taxon>
        <taxon>eudicotyledons</taxon>
        <taxon>Gunneridae</taxon>
        <taxon>Pentapetalae</taxon>
        <taxon>asterids</taxon>
        <taxon>lamiids</taxon>
        <taxon>Solanales</taxon>
        <taxon>Solanaceae</taxon>
        <taxon>Solanoideae</taxon>
        <taxon>Solaneae</taxon>
        <taxon>Solanum</taxon>
    </lineage>
</organism>
<gene>
    <name evidence="2" type="ORF">H5410_056028</name>
</gene>
<proteinExistence type="predicted"/>
<evidence type="ECO:0000313" key="2">
    <source>
        <dbReference type="EMBL" id="KAG5575894.1"/>
    </source>
</evidence>
<feature type="region of interest" description="Disordered" evidence="1">
    <location>
        <begin position="42"/>
        <end position="69"/>
    </location>
</feature>
<sequence length="136" mass="15670">MEVDDFDKTGLWKTKRHLEKTFSENVLRTKLKVKITQAARPNEAATSRVCPEAQSAKENTKPNLRESYQPTQLCRSKGEYQKPQPELVSTVSHIHPSSYQCLRTDATDNVLELAEYLRLNTWSEDFFVCGRLADHQ</sequence>
<name>A0A9J5WLY3_SOLCO</name>
<comment type="caution">
    <text evidence="2">The sequence shown here is derived from an EMBL/GenBank/DDBJ whole genome shotgun (WGS) entry which is preliminary data.</text>
</comment>
<accession>A0A9J5WLY3</accession>
<dbReference type="EMBL" id="JACXVP010000011">
    <property type="protein sequence ID" value="KAG5575894.1"/>
    <property type="molecule type" value="Genomic_DNA"/>
</dbReference>
<dbReference type="AlphaFoldDB" id="A0A9J5WLY3"/>